<sequence>MFFPWKMFNFLFTKDVFVYDDGESELSSLCAARPVFGKQDSYWQDCRTDSFPNGEPLDFERKNCYGIAPEKTTRTAAMEYCKSRNATFDNFKSSPEANETVKELELWTGLTNNDTIIWKLLNINASSSEEFCVGRNIVHGKRETFEKVSCEDLRHPICKWPRKEEEKTPAKRQLSCPKGWNLANHTISAGTKWINETSPAEEFTCKAILGRCTVPACTYDLAFPRNEIGPGFNIKRLVMQEAFFGWICRDVGAAMIGDQLGMSLMQHNYKCVLQPFANETQSSQFNFNMTQILADSFELKACDKENSEGFAKFGNETTCFFLSKEAKTWAEARSFCRKQNAQATLAYLPKKKSLNYAMHYLVETNSSDDVWIGLTSYHDLHMFGDWSSDFKWSASGEIIDENLFNYLANHPASKFDRCVSYGNDIFFNFNHCSDTKRFMCTLSDIKPRNNQDDRNKRGSWCPANTYKQGYSCFTFFNETKDTFNLTYDAASELCEEEDGRMLASFYRRDQNLALAASLCNSTFSANLKGFWLGLKGKYSWEGDKLEFKWLDQSPFTFSNWLSSNDLLQFRGYAGVQAERHKCVYFNADPSEGEIGQWGLKDCNDMDGMGALCSHPKWATKDYVDQCRDIAPPSTCQRGTNTPLGCKALSRPQRKQCMKTCGFCGKRRTQKRMRKPNGDFFDACPDVKWEGKTMNRKAAGNGGCMFFNRWTYLNFRSRRAKRNRIEDATWDDAQGICMTAKEAGEKGRRANLVHGDSCAYTTMEAYLWKEAILGRGIRQGNDETEDDDDSDDDGDENSNDDEESEDDNDSMSDENVDEDVFTDKDKLAWLGLRFNFESGSFEQISGRLGAGNHWAAGEPNLTRRGDEKYLCAAADYESANRTEWRMVPCNLTLPFFCTWDEHENFASLNQGFCERVQGADYWMHLDNTCFYGKKERISFDDAHGFCKNMTGEILKINDLEKIRFIRNEFSQSRIMNNFNWESNFFWLSSVNYSKNGLFWNGTDQKLEENTFANIPDDRPDDNYVLSWQLSHEHDKVGLFYKEKESKSMVICERPAMVMKRVPKRGHGFLVFLVIATVICVGIFLWKRQQGENYRYLPTERIIQNDTMTQRLKF</sequence>
<accession>A0ABN7T568</accession>
<feature type="region of interest" description="Disordered" evidence="1">
    <location>
        <begin position="777"/>
        <end position="816"/>
    </location>
</feature>
<evidence type="ECO:0000256" key="1">
    <source>
        <dbReference type="SAM" id="MobiDB-lite"/>
    </source>
</evidence>
<dbReference type="PANTHER" id="PTHR45784">
    <property type="entry name" value="C-TYPE LECTIN DOMAIN FAMILY 20 MEMBER A-RELATED"/>
    <property type="match status" value="1"/>
</dbReference>
<evidence type="ECO:0000259" key="3">
    <source>
        <dbReference type="PROSITE" id="PS50041"/>
    </source>
</evidence>
<organism evidence="4 5">
    <name type="scientific">Oikopleura dioica</name>
    <name type="common">Tunicate</name>
    <dbReference type="NCBI Taxonomy" id="34765"/>
    <lineage>
        <taxon>Eukaryota</taxon>
        <taxon>Metazoa</taxon>
        <taxon>Chordata</taxon>
        <taxon>Tunicata</taxon>
        <taxon>Appendicularia</taxon>
        <taxon>Copelata</taxon>
        <taxon>Oikopleuridae</taxon>
        <taxon>Oikopleura</taxon>
    </lineage>
</organism>
<keyword evidence="2" id="KW-0472">Membrane</keyword>
<dbReference type="Gene3D" id="3.10.100.10">
    <property type="entry name" value="Mannose-Binding Protein A, subunit A"/>
    <property type="match status" value="5"/>
</dbReference>
<evidence type="ECO:0000256" key="2">
    <source>
        <dbReference type="SAM" id="Phobius"/>
    </source>
</evidence>
<dbReference type="InterPro" id="IPR016187">
    <property type="entry name" value="CTDL_fold"/>
</dbReference>
<keyword evidence="5" id="KW-1185">Reference proteome</keyword>
<proteinExistence type="predicted"/>
<dbReference type="InterPro" id="IPR016186">
    <property type="entry name" value="C-type_lectin-like/link_sf"/>
</dbReference>
<reference evidence="4 5" key="1">
    <citation type="submission" date="2021-04" db="EMBL/GenBank/DDBJ databases">
        <authorList>
            <person name="Bliznina A."/>
        </authorList>
    </citation>
    <scope>NUCLEOTIDE SEQUENCE [LARGE SCALE GENOMIC DNA]</scope>
</reference>
<dbReference type="SMART" id="SM00034">
    <property type="entry name" value="CLECT"/>
    <property type="match status" value="5"/>
</dbReference>
<dbReference type="SUPFAM" id="SSF56436">
    <property type="entry name" value="C-type lectin-like"/>
    <property type="match status" value="5"/>
</dbReference>
<dbReference type="Proteomes" id="UP001158576">
    <property type="component" value="Chromosome 2"/>
</dbReference>
<dbReference type="EMBL" id="OU015567">
    <property type="protein sequence ID" value="CAG5111279.1"/>
    <property type="molecule type" value="Genomic_DNA"/>
</dbReference>
<feature type="compositionally biased region" description="Acidic residues" evidence="1">
    <location>
        <begin position="781"/>
        <end position="816"/>
    </location>
</feature>
<dbReference type="PANTHER" id="PTHR45784:SF3">
    <property type="entry name" value="C-TYPE LECTIN DOMAIN FAMILY 4 MEMBER K-LIKE-RELATED"/>
    <property type="match status" value="1"/>
</dbReference>
<gene>
    <name evidence="4" type="ORF">OKIOD_LOCUS14366</name>
</gene>
<name>A0ABN7T568_OIKDI</name>
<feature type="domain" description="C-type lectin" evidence="3">
    <location>
        <begin position="468"/>
        <end position="603"/>
    </location>
</feature>
<dbReference type="PROSITE" id="PS50041">
    <property type="entry name" value="C_TYPE_LECTIN_2"/>
    <property type="match status" value="3"/>
</dbReference>
<keyword evidence="2" id="KW-0812">Transmembrane</keyword>
<dbReference type="CDD" id="cd00037">
    <property type="entry name" value="CLECT"/>
    <property type="match status" value="3"/>
</dbReference>
<keyword evidence="2" id="KW-1133">Transmembrane helix</keyword>
<dbReference type="Pfam" id="PF00059">
    <property type="entry name" value="Lectin_C"/>
    <property type="match status" value="2"/>
</dbReference>
<dbReference type="InterPro" id="IPR001304">
    <property type="entry name" value="C-type_lectin-like"/>
</dbReference>
<evidence type="ECO:0000313" key="4">
    <source>
        <dbReference type="EMBL" id="CAG5111279.1"/>
    </source>
</evidence>
<feature type="domain" description="C-type lectin" evidence="3">
    <location>
        <begin position="315"/>
        <end position="441"/>
    </location>
</feature>
<protein>
    <submittedName>
        <fullName evidence="4">Oidioi.mRNA.OKI2018_I69.chr2.g5601.t1.cds</fullName>
    </submittedName>
</protein>
<feature type="transmembrane region" description="Helical" evidence="2">
    <location>
        <begin position="1065"/>
        <end position="1084"/>
    </location>
</feature>
<feature type="domain" description="C-type lectin" evidence="3">
    <location>
        <begin position="828"/>
        <end position="897"/>
    </location>
</feature>
<evidence type="ECO:0000313" key="5">
    <source>
        <dbReference type="Proteomes" id="UP001158576"/>
    </source>
</evidence>